<dbReference type="CDD" id="cd03414">
    <property type="entry name" value="CbiX_SirB_C"/>
    <property type="match status" value="1"/>
</dbReference>
<keyword evidence="4" id="KW-1185">Reference proteome</keyword>
<evidence type="ECO:0000313" key="4">
    <source>
        <dbReference type="Proteomes" id="UP000774283"/>
    </source>
</evidence>
<dbReference type="Proteomes" id="UP000774283">
    <property type="component" value="Unassembled WGS sequence"/>
</dbReference>
<organism evidence="3 4">
    <name type="scientific">Sanguibacter hominis ATCC BAA-789</name>
    <dbReference type="NCBI Taxonomy" id="1312740"/>
    <lineage>
        <taxon>Bacteria</taxon>
        <taxon>Bacillati</taxon>
        <taxon>Actinomycetota</taxon>
        <taxon>Actinomycetes</taxon>
        <taxon>Micrococcales</taxon>
        <taxon>Sanguibacteraceae</taxon>
        <taxon>Sanguibacter</taxon>
    </lineage>
</organism>
<sequence length="240" mass="24364">MSTPASPALVATSHGTDNLDGRAAVASIVAGVRAARPGLTVREAFVDVQQPEVADVVAQELEQGAAQGGARVVVVPLLLSAGFHTYVDIAAAAEPDGAVATGTLGPDPRLADILVERLRAAGATPDDAVVLAAAGSSDPRAAAAVVEMLALVRERWAGEVTLGYGAGAQPRVPDAVAQARAGGARRVVVASYLLAPGFFLDRLHESGADVVTAPLAPDARLTQVVLDRYDDAVAGRATLR</sequence>
<protein>
    <submittedName>
        <fullName evidence="3">Sirohydrochlorin chelatase</fullName>
    </submittedName>
</protein>
<dbReference type="CDD" id="cd03416">
    <property type="entry name" value="CbiX_SirB_N"/>
    <property type="match status" value="1"/>
</dbReference>
<dbReference type="PANTHER" id="PTHR33542">
    <property type="entry name" value="SIROHYDROCHLORIN FERROCHELATASE, CHLOROPLASTIC"/>
    <property type="match status" value="1"/>
</dbReference>
<dbReference type="AlphaFoldDB" id="A0A9X5F9D6"/>
<reference evidence="3 4" key="1">
    <citation type="submission" date="2020-04" db="EMBL/GenBank/DDBJ databases">
        <title>MicrobeNet Type strains.</title>
        <authorList>
            <person name="Nicholson A.C."/>
        </authorList>
    </citation>
    <scope>NUCLEOTIDE SEQUENCE [LARGE SCALE GENOMIC DNA]</scope>
    <source>
        <strain evidence="3 4">ATCC BAA-789</strain>
    </source>
</reference>
<accession>A0A9X5F9D6</accession>
<dbReference type="Gene3D" id="3.40.50.1400">
    <property type="match status" value="2"/>
</dbReference>
<dbReference type="InterPro" id="IPR050963">
    <property type="entry name" value="Sirohydro_Cobaltochel/CbiX"/>
</dbReference>
<dbReference type="PANTHER" id="PTHR33542:SF5">
    <property type="entry name" value="FERROCHELATASE CHE1"/>
    <property type="match status" value="1"/>
</dbReference>
<gene>
    <name evidence="3" type="ORF">HF995_02705</name>
</gene>
<name>A0A9X5F9D6_9MICO</name>
<dbReference type="EMBL" id="JAAXOW010000001">
    <property type="protein sequence ID" value="NKX92190.1"/>
    <property type="molecule type" value="Genomic_DNA"/>
</dbReference>
<keyword evidence="2" id="KW-0456">Lyase</keyword>
<evidence type="ECO:0000256" key="2">
    <source>
        <dbReference type="ARBA" id="ARBA00023239"/>
    </source>
</evidence>
<dbReference type="Pfam" id="PF01903">
    <property type="entry name" value="CbiX"/>
    <property type="match status" value="2"/>
</dbReference>
<evidence type="ECO:0000256" key="1">
    <source>
        <dbReference type="ARBA" id="ARBA00022723"/>
    </source>
</evidence>
<dbReference type="InterPro" id="IPR002762">
    <property type="entry name" value="CbiX-like"/>
</dbReference>
<dbReference type="RefSeq" id="WP_168446257.1">
    <property type="nucleotide sequence ID" value="NZ_JAAXOW010000001.1"/>
</dbReference>
<keyword evidence="1" id="KW-0479">Metal-binding</keyword>
<proteinExistence type="predicted"/>
<dbReference type="GO" id="GO:0016829">
    <property type="term" value="F:lyase activity"/>
    <property type="evidence" value="ECO:0007669"/>
    <property type="project" value="UniProtKB-KW"/>
</dbReference>
<dbReference type="GO" id="GO:0046872">
    <property type="term" value="F:metal ion binding"/>
    <property type="evidence" value="ECO:0007669"/>
    <property type="project" value="UniProtKB-KW"/>
</dbReference>
<evidence type="ECO:0000313" key="3">
    <source>
        <dbReference type="EMBL" id="NKX92190.1"/>
    </source>
</evidence>
<comment type="caution">
    <text evidence="3">The sequence shown here is derived from an EMBL/GenBank/DDBJ whole genome shotgun (WGS) entry which is preliminary data.</text>
</comment>
<dbReference type="SUPFAM" id="SSF53800">
    <property type="entry name" value="Chelatase"/>
    <property type="match status" value="1"/>
</dbReference>